<reference evidence="10 11" key="1">
    <citation type="journal article" date="2013" name="Genome Announc.">
        <title>Complete genome sequence of Myxococcus stipitatus strain DSM 14675, a fruiting myxobacterium.</title>
        <authorList>
            <person name="Huntley S."/>
            <person name="Kneip S."/>
            <person name="Treuner-Lange A."/>
            <person name="Sogaard-Andersen L."/>
        </authorList>
    </citation>
    <scope>NUCLEOTIDE SEQUENCE [LARGE SCALE GENOMIC DNA]</scope>
    <source>
        <strain evidence="11">DSM 14675 / JCM 12634 / Mx s8</strain>
    </source>
</reference>
<dbReference type="Proteomes" id="UP000011131">
    <property type="component" value="Chromosome"/>
</dbReference>
<feature type="region of interest" description="Disordered" evidence="8">
    <location>
        <begin position="246"/>
        <end position="277"/>
    </location>
</feature>
<comment type="similarity">
    <text evidence="2">Belongs to the ABC transporter superfamily.</text>
</comment>
<dbReference type="InterPro" id="IPR017871">
    <property type="entry name" value="ABC_transporter-like_CS"/>
</dbReference>
<dbReference type="eggNOG" id="COG1126">
    <property type="taxonomic scope" value="Bacteria"/>
</dbReference>
<dbReference type="RefSeq" id="WP_015351599.1">
    <property type="nucleotide sequence ID" value="NC_020126.1"/>
</dbReference>
<dbReference type="AlphaFoldDB" id="L7ULK2"/>
<dbReference type="EMBL" id="CP004025">
    <property type="protein sequence ID" value="AGC47344.1"/>
    <property type="molecule type" value="Genomic_DNA"/>
</dbReference>
<keyword evidence="7" id="KW-0472">Membrane</keyword>
<organism evidence="10 11">
    <name type="scientific">Myxococcus stipitatus (strain DSM 14675 / JCM 12634 / Mx s8)</name>
    <dbReference type="NCBI Taxonomy" id="1278073"/>
    <lineage>
        <taxon>Bacteria</taxon>
        <taxon>Pseudomonadati</taxon>
        <taxon>Myxococcota</taxon>
        <taxon>Myxococcia</taxon>
        <taxon>Myxococcales</taxon>
        <taxon>Cystobacterineae</taxon>
        <taxon>Myxococcaceae</taxon>
        <taxon>Myxococcus</taxon>
    </lineage>
</organism>
<keyword evidence="6 10" id="KW-0067">ATP-binding</keyword>
<dbReference type="Pfam" id="PF00005">
    <property type="entry name" value="ABC_tran"/>
    <property type="match status" value="1"/>
</dbReference>
<evidence type="ECO:0000256" key="5">
    <source>
        <dbReference type="ARBA" id="ARBA00022741"/>
    </source>
</evidence>
<dbReference type="InterPro" id="IPR003439">
    <property type="entry name" value="ABC_transporter-like_ATP-bd"/>
</dbReference>
<evidence type="ECO:0000259" key="9">
    <source>
        <dbReference type="PROSITE" id="PS50893"/>
    </source>
</evidence>
<sequence>MIEVKDLCKRYEGEGRWVLDGFSASFAPGEVVALVGPSGCGKSTLLRCLNGLEPFDSGHIRVGDAVLEPGAASKSGAMVSSIRRRVGFVFQQWHLFAHRTALGNVIEAPRFVRGLDVKTATELGRVLLEKVGLEHRAGAYPSELSGGEQQRVAIARALAMEPEVLLLDEPTSALDPERVGELVALLSRLRDDGLTLVAVTHEMRFARELATRMLVLHGGRVLEEGPPEQVLERPRHERTRAFLGLERASQREEAPAASLGAGRTHVSPVFPGATARE</sequence>
<feature type="domain" description="ABC transporter" evidence="9">
    <location>
        <begin position="2"/>
        <end position="243"/>
    </location>
</feature>
<name>L7ULK2_MYXSD</name>
<dbReference type="SUPFAM" id="SSF52540">
    <property type="entry name" value="P-loop containing nucleoside triphosphate hydrolases"/>
    <property type="match status" value="1"/>
</dbReference>
<keyword evidence="5" id="KW-0547">Nucleotide-binding</keyword>
<accession>L7ULK2</accession>
<dbReference type="PIRSF" id="PIRSF039085">
    <property type="entry name" value="ABC_ATPase_HisP"/>
    <property type="match status" value="1"/>
</dbReference>
<dbReference type="OrthoDB" id="9809450at2"/>
<evidence type="ECO:0000313" key="11">
    <source>
        <dbReference type="Proteomes" id="UP000011131"/>
    </source>
</evidence>
<dbReference type="PANTHER" id="PTHR43166:SF35">
    <property type="entry name" value="L-CYSTINE IMPORT ATP-BINDING PROTEIN TCYN"/>
    <property type="match status" value="1"/>
</dbReference>
<dbReference type="STRING" id="1278073.MYSTI_06071"/>
<dbReference type="InterPro" id="IPR027417">
    <property type="entry name" value="P-loop_NTPase"/>
</dbReference>
<dbReference type="GO" id="GO:0005524">
    <property type="term" value="F:ATP binding"/>
    <property type="evidence" value="ECO:0007669"/>
    <property type="project" value="UniProtKB-KW"/>
</dbReference>
<evidence type="ECO:0000256" key="2">
    <source>
        <dbReference type="ARBA" id="ARBA00005417"/>
    </source>
</evidence>
<dbReference type="HOGENOM" id="CLU_000604_1_22_7"/>
<evidence type="ECO:0000256" key="4">
    <source>
        <dbReference type="ARBA" id="ARBA00022475"/>
    </source>
</evidence>
<dbReference type="GO" id="GO:0015424">
    <property type="term" value="F:ABC-type amino acid transporter activity"/>
    <property type="evidence" value="ECO:0007669"/>
    <property type="project" value="InterPro"/>
</dbReference>
<evidence type="ECO:0000313" key="10">
    <source>
        <dbReference type="EMBL" id="AGC47344.1"/>
    </source>
</evidence>
<proteinExistence type="inferred from homology"/>
<keyword evidence="11" id="KW-1185">Reference proteome</keyword>
<dbReference type="Gene3D" id="3.40.50.300">
    <property type="entry name" value="P-loop containing nucleotide triphosphate hydrolases"/>
    <property type="match status" value="1"/>
</dbReference>
<evidence type="ECO:0000256" key="6">
    <source>
        <dbReference type="ARBA" id="ARBA00022840"/>
    </source>
</evidence>
<evidence type="ECO:0000256" key="8">
    <source>
        <dbReference type="SAM" id="MobiDB-lite"/>
    </source>
</evidence>
<keyword evidence="3" id="KW-0813">Transport</keyword>
<dbReference type="KEGG" id="msd:MYSTI_06071"/>
<evidence type="ECO:0000256" key="3">
    <source>
        <dbReference type="ARBA" id="ARBA00022448"/>
    </source>
</evidence>
<dbReference type="PATRIC" id="fig|1278073.3.peg.6155"/>
<evidence type="ECO:0000256" key="1">
    <source>
        <dbReference type="ARBA" id="ARBA00004202"/>
    </source>
</evidence>
<dbReference type="InterPro" id="IPR003593">
    <property type="entry name" value="AAA+_ATPase"/>
</dbReference>
<dbReference type="GO" id="GO:0005886">
    <property type="term" value="C:plasma membrane"/>
    <property type="evidence" value="ECO:0007669"/>
    <property type="project" value="UniProtKB-SubCell"/>
</dbReference>
<dbReference type="GO" id="GO:0016887">
    <property type="term" value="F:ATP hydrolysis activity"/>
    <property type="evidence" value="ECO:0007669"/>
    <property type="project" value="InterPro"/>
</dbReference>
<dbReference type="InterPro" id="IPR050086">
    <property type="entry name" value="MetN_ABC_transporter-like"/>
</dbReference>
<dbReference type="PROSITE" id="PS50893">
    <property type="entry name" value="ABC_TRANSPORTER_2"/>
    <property type="match status" value="1"/>
</dbReference>
<gene>
    <name evidence="10" type="ordered locus">MYSTI_06071</name>
</gene>
<dbReference type="PANTHER" id="PTHR43166">
    <property type="entry name" value="AMINO ACID IMPORT ATP-BINDING PROTEIN"/>
    <property type="match status" value="1"/>
</dbReference>
<evidence type="ECO:0000256" key="7">
    <source>
        <dbReference type="ARBA" id="ARBA00023136"/>
    </source>
</evidence>
<keyword evidence="4" id="KW-1003">Cell membrane</keyword>
<dbReference type="PROSITE" id="PS00211">
    <property type="entry name" value="ABC_TRANSPORTER_1"/>
    <property type="match status" value="1"/>
</dbReference>
<dbReference type="SMART" id="SM00382">
    <property type="entry name" value="AAA"/>
    <property type="match status" value="1"/>
</dbReference>
<comment type="subcellular location">
    <subcellularLocation>
        <location evidence="1">Cell membrane</location>
        <topology evidence="1">Peripheral membrane protein</topology>
    </subcellularLocation>
</comment>
<protein>
    <submittedName>
        <fullName evidence="10">Amino acid ABC transporter ATP-binding protein</fullName>
    </submittedName>
</protein>
<dbReference type="InterPro" id="IPR030679">
    <property type="entry name" value="ABC_ATPase_HisP-typ"/>
</dbReference>